<dbReference type="GO" id="GO:0051304">
    <property type="term" value="P:chromosome separation"/>
    <property type="evidence" value="ECO:0007669"/>
    <property type="project" value="InterPro"/>
</dbReference>
<evidence type="ECO:0000256" key="5">
    <source>
        <dbReference type="HAMAP-Rule" id="MF_01804"/>
    </source>
</evidence>
<keyword evidence="2 5" id="KW-0132">Cell division</keyword>
<evidence type="ECO:0000313" key="7">
    <source>
        <dbReference type="Proteomes" id="UP000184442"/>
    </source>
</evidence>
<dbReference type="GO" id="GO:0006260">
    <property type="term" value="P:DNA replication"/>
    <property type="evidence" value="ECO:0007669"/>
    <property type="project" value="UniProtKB-UniRule"/>
</dbReference>
<comment type="function">
    <text evidence="5">Participates in chromosomal partition during cell division. May act via the formation of a condensin-like complex containing Smc and ScpA that pull DNA away from mid-cell into both cell halves.</text>
</comment>
<dbReference type="InterPro" id="IPR036390">
    <property type="entry name" value="WH_DNA-bd_sf"/>
</dbReference>
<name>A0A1M6F796_9FIRM</name>
<dbReference type="HAMAP" id="MF_01804">
    <property type="entry name" value="ScpB"/>
    <property type="match status" value="1"/>
</dbReference>
<accession>A0A1M6F796</accession>
<sequence length="171" mass="19092">MDIKKIKATIECLLFVAGDPVSLKDLSSVLEIDQVTLKKIINQLKDDYEDGTRGIKLVEINGSYQLCSKPEFYDFVEKLLKPKAKTGLSQASLETLSIIAYKQPITKSAIDLIRGVKSDACITRLLEKNVIKEVGRMDGPGRPILYGTTDTFLRLFGLKSINELPPLKDFE</sequence>
<gene>
    <name evidence="5" type="primary">scpB</name>
    <name evidence="6" type="ORF">SAMN02745176_01851</name>
</gene>
<evidence type="ECO:0000256" key="4">
    <source>
        <dbReference type="ARBA" id="ARBA00023306"/>
    </source>
</evidence>
<dbReference type="STRING" id="1122184.SAMN02745176_01851"/>
<dbReference type="NCBIfam" id="TIGR00281">
    <property type="entry name" value="SMC-Scp complex subunit ScpB"/>
    <property type="match status" value="1"/>
</dbReference>
<comment type="subunit">
    <text evidence="5">Homodimer. Homodimerization may be required to stabilize the binding of ScpA to the Smc head domains. Component of a cohesin-like complex composed of ScpA, ScpB and the Smc homodimer, in which ScpA and ScpB bind to the head domain of Smc. The presence of the three proteins is required for the association of the complex with DNA.</text>
</comment>
<evidence type="ECO:0000256" key="3">
    <source>
        <dbReference type="ARBA" id="ARBA00022829"/>
    </source>
</evidence>
<reference evidence="6 7" key="1">
    <citation type="submission" date="2016-11" db="EMBL/GenBank/DDBJ databases">
        <authorList>
            <person name="Jaros S."/>
            <person name="Januszkiewicz K."/>
            <person name="Wedrychowicz H."/>
        </authorList>
    </citation>
    <scope>NUCLEOTIDE SEQUENCE [LARGE SCALE GENOMIC DNA]</scope>
    <source>
        <strain evidence="6 7">DSM 19022</strain>
    </source>
</reference>
<dbReference type="GO" id="GO:0005737">
    <property type="term" value="C:cytoplasm"/>
    <property type="evidence" value="ECO:0007669"/>
    <property type="project" value="UniProtKB-SubCell"/>
</dbReference>
<dbReference type="GO" id="GO:0051301">
    <property type="term" value="P:cell division"/>
    <property type="evidence" value="ECO:0007669"/>
    <property type="project" value="UniProtKB-KW"/>
</dbReference>
<evidence type="ECO:0000313" key="6">
    <source>
        <dbReference type="EMBL" id="SHI93469.1"/>
    </source>
</evidence>
<dbReference type="Gene3D" id="1.10.10.10">
    <property type="entry name" value="Winged helix-like DNA-binding domain superfamily/Winged helix DNA-binding domain"/>
    <property type="match status" value="2"/>
</dbReference>
<dbReference type="Pfam" id="PF04079">
    <property type="entry name" value="SMC_ScpB"/>
    <property type="match status" value="1"/>
</dbReference>
<dbReference type="OrthoDB" id="9806226at2"/>
<dbReference type="PANTHER" id="PTHR34298">
    <property type="entry name" value="SEGREGATION AND CONDENSATION PROTEIN B"/>
    <property type="match status" value="1"/>
</dbReference>
<proteinExistence type="inferred from homology"/>
<keyword evidence="7" id="KW-1185">Reference proteome</keyword>
<dbReference type="Proteomes" id="UP000184442">
    <property type="component" value="Unassembled WGS sequence"/>
</dbReference>
<dbReference type="InterPro" id="IPR036388">
    <property type="entry name" value="WH-like_DNA-bd_sf"/>
</dbReference>
<dbReference type="EMBL" id="FQZS01000011">
    <property type="protein sequence ID" value="SHI93469.1"/>
    <property type="molecule type" value="Genomic_DNA"/>
</dbReference>
<evidence type="ECO:0000256" key="2">
    <source>
        <dbReference type="ARBA" id="ARBA00022618"/>
    </source>
</evidence>
<organism evidence="6 7">
    <name type="scientific">Lutispora thermophila DSM 19022</name>
    <dbReference type="NCBI Taxonomy" id="1122184"/>
    <lineage>
        <taxon>Bacteria</taxon>
        <taxon>Bacillati</taxon>
        <taxon>Bacillota</taxon>
        <taxon>Clostridia</taxon>
        <taxon>Lutisporales</taxon>
        <taxon>Lutisporaceae</taxon>
        <taxon>Lutispora</taxon>
    </lineage>
</organism>
<dbReference type="AlphaFoldDB" id="A0A1M6F796"/>
<keyword evidence="3 5" id="KW-0159">Chromosome partition</keyword>
<dbReference type="RefSeq" id="WP_073025922.1">
    <property type="nucleotide sequence ID" value="NZ_FQZS01000011.1"/>
</dbReference>
<dbReference type="SUPFAM" id="SSF46785">
    <property type="entry name" value="Winged helix' DNA-binding domain"/>
    <property type="match status" value="2"/>
</dbReference>
<protein>
    <recommendedName>
        <fullName evidence="5">Segregation and condensation protein B</fullName>
    </recommendedName>
</protein>
<comment type="similarity">
    <text evidence="5">Belongs to the ScpB family.</text>
</comment>
<comment type="subcellular location">
    <subcellularLocation>
        <location evidence="5">Cytoplasm</location>
    </subcellularLocation>
    <text evidence="5">Associated with two foci at the outer edges of the nucleoid region in young cells, and at four foci within both cell halves in older cells.</text>
</comment>
<keyword evidence="1 5" id="KW-0963">Cytoplasm</keyword>
<evidence type="ECO:0000256" key="1">
    <source>
        <dbReference type="ARBA" id="ARBA00022490"/>
    </source>
</evidence>
<dbReference type="InterPro" id="IPR005234">
    <property type="entry name" value="ScpB_csome_segregation"/>
</dbReference>
<keyword evidence="4 5" id="KW-0131">Cell cycle</keyword>
<dbReference type="PIRSF" id="PIRSF019345">
    <property type="entry name" value="ScpB"/>
    <property type="match status" value="1"/>
</dbReference>
<dbReference type="PANTHER" id="PTHR34298:SF2">
    <property type="entry name" value="SEGREGATION AND CONDENSATION PROTEIN B"/>
    <property type="match status" value="1"/>
</dbReference>